<comment type="cofactor">
    <cofactor evidence="1">
        <name>[4Fe-4S] cluster</name>
        <dbReference type="ChEBI" id="CHEBI:49883"/>
    </cofactor>
</comment>
<dbReference type="InterPro" id="IPR004209">
    <property type="entry name" value="FTR_bsu"/>
</dbReference>
<evidence type="ECO:0000256" key="5">
    <source>
        <dbReference type="ARBA" id="ARBA00022485"/>
    </source>
</evidence>
<dbReference type="EC" id="1.8.7.2" evidence="4"/>
<dbReference type="Pfam" id="PF02943">
    <property type="entry name" value="FeThRed_B"/>
    <property type="match status" value="1"/>
</dbReference>
<evidence type="ECO:0000256" key="8">
    <source>
        <dbReference type="ARBA" id="ARBA00023004"/>
    </source>
</evidence>
<keyword evidence="5" id="KW-0004">4Fe-4S</keyword>
<accession>C0GJ46</accession>
<protein>
    <recommendedName>
        <fullName evidence="4">ferredoxin:thioredoxin reductase</fullName>
        <ecNumber evidence="4">1.8.7.2</ecNumber>
    </recommendedName>
    <alternativeName>
        <fullName evidence="12">Ferredoxin-thioredoxin reductase subunit B</fullName>
    </alternativeName>
</protein>
<dbReference type="AlphaFoldDB" id="C0GJ46"/>
<evidence type="ECO:0000256" key="1">
    <source>
        <dbReference type="ARBA" id="ARBA00001966"/>
    </source>
</evidence>
<dbReference type="GO" id="GO:0046872">
    <property type="term" value="F:metal ion binding"/>
    <property type="evidence" value="ECO:0007669"/>
    <property type="project" value="UniProtKB-KW"/>
</dbReference>
<dbReference type="Gene3D" id="3.90.460.10">
    <property type="entry name" value="Ferredoxin thioredoxin reductase catalytic beta subunit"/>
    <property type="match status" value="1"/>
</dbReference>
<comment type="similarity">
    <text evidence="3">Belongs to the ferredoxin thioredoxin reductase beta subunit family.</text>
</comment>
<keyword evidence="7" id="KW-0560">Oxidoreductase</keyword>
<evidence type="ECO:0000256" key="13">
    <source>
        <dbReference type="ARBA" id="ARBA00048150"/>
    </source>
</evidence>
<keyword evidence="10" id="KW-1015">Disulfide bond</keyword>
<keyword evidence="15" id="KW-1185">Reference proteome</keyword>
<keyword evidence="9" id="KW-0411">Iron-sulfur</keyword>
<comment type="subunit">
    <text evidence="11">Heterodimer of subunit A (variable subunit) and subunit B (catalytic subunit). Heterodimeric FTR forms a complex with ferredoxin and thioredoxin.</text>
</comment>
<dbReference type="OrthoDB" id="9782739at2"/>
<sequence length="113" mass="13320">MDTDIARRKEMFRAWHSKVVDALGYKFNPDAEMVDFLLEQQVHIERKYGSPFCPCQSTVGRREEDMKIVCPCIPFHRKHFDFMKQCWCGLFIHKDVEDPSTLRQVPASEVPDE</sequence>
<proteinExistence type="inferred from homology"/>
<evidence type="ECO:0000256" key="10">
    <source>
        <dbReference type="ARBA" id="ARBA00023157"/>
    </source>
</evidence>
<evidence type="ECO:0000256" key="6">
    <source>
        <dbReference type="ARBA" id="ARBA00022723"/>
    </source>
</evidence>
<evidence type="ECO:0000256" key="11">
    <source>
        <dbReference type="ARBA" id="ARBA00026011"/>
    </source>
</evidence>
<evidence type="ECO:0000313" key="15">
    <source>
        <dbReference type="Proteomes" id="UP000006443"/>
    </source>
</evidence>
<evidence type="ECO:0000256" key="7">
    <source>
        <dbReference type="ARBA" id="ARBA00023002"/>
    </source>
</evidence>
<evidence type="ECO:0000256" key="9">
    <source>
        <dbReference type="ARBA" id="ARBA00023014"/>
    </source>
</evidence>
<evidence type="ECO:0000256" key="4">
    <source>
        <dbReference type="ARBA" id="ARBA00012358"/>
    </source>
</evidence>
<organism evidence="14 15">
    <name type="scientific">Dethiobacter alkaliphilus AHT 1</name>
    <dbReference type="NCBI Taxonomy" id="555088"/>
    <lineage>
        <taxon>Bacteria</taxon>
        <taxon>Bacillati</taxon>
        <taxon>Bacillota</taxon>
        <taxon>Dethiobacteria</taxon>
        <taxon>Dethiobacterales</taxon>
        <taxon>Dethiobacteraceae</taxon>
        <taxon>Dethiobacter</taxon>
    </lineage>
</organism>
<gene>
    <name evidence="14" type="ORF">DealDRAFT_2505</name>
</gene>
<dbReference type="RefSeq" id="WP_008517960.1">
    <property type="nucleotide sequence ID" value="NZ_ACJM01000014.1"/>
</dbReference>
<dbReference type="InterPro" id="IPR036644">
    <property type="entry name" value="FTR_bsu_sf"/>
</dbReference>
<keyword evidence="6" id="KW-0479">Metal-binding</keyword>
<dbReference type="GO" id="GO:0051539">
    <property type="term" value="F:4 iron, 4 sulfur cluster binding"/>
    <property type="evidence" value="ECO:0007669"/>
    <property type="project" value="UniProtKB-KW"/>
</dbReference>
<dbReference type="SUPFAM" id="SSF57662">
    <property type="entry name" value="Ferredoxin thioredoxin reductase (FTR), catalytic beta chain"/>
    <property type="match status" value="1"/>
</dbReference>
<keyword evidence="8" id="KW-0408">Iron</keyword>
<comment type="function">
    <text evidence="2">Catalytic subunit of the ferredoxin-thioredoxin reductase (FTR), which catalyzes the two-electron reduction of thioredoxins by the electrons provided by reduced ferredoxin.</text>
</comment>
<dbReference type="EMBL" id="ACJM01000014">
    <property type="protein sequence ID" value="EEG76679.1"/>
    <property type="molecule type" value="Genomic_DNA"/>
</dbReference>
<comment type="catalytic activity">
    <reaction evidence="13">
        <text>[thioredoxin]-disulfide + 2 reduced [2Fe-2S]-[ferredoxin] + 2 H(+) = [thioredoxin]-dithiol + 2 oxidized [2Fe-2S]-[ferredoxin]</text>
        <dbReference type="Rhea" id="RHEA:42336"/>
        <dbReference type="Rhea" id="RHEA-COMP:10000"/>
        <dbReference type="Rhea" id="RHEA-COMP:10001"/>
        <dbReference type="Rhea" id="RHEA-COMP:10698"/>
        <dbReference type="Rhea" id="RHEA-COMP:10700"/>
        <dbReference type="ChEBI" id="CHEBI:15378"/>
        <dbReference type="ChEBI" id="CHEBI:29950"/>
        <dbReference type="ChEBI" id="CHEBI:33737"/>
        <dbReference type="ChEBI" id="CHEBI:33738"/>
        <dbReference type="ChEBI" id="CHEBI:50058"/>
        <dbReference type="EC" id="1.8.7.2"/>
    </reaction>
</comment>
<reference evidence="14 15" key="1">
    <citation type="submission" date="2009-02" db="EMBL/GenBank/DDBJ databases">
        <title>Sequencing of the draft genome and assembly of Dethiobacter alkaliphilus AHT 1.</title>
        <authorList>
            <consortium name="US DOE Joint Genome Institute (JGI-PGF)"/>
            <person name="Lucas S."/>
            <person name="Copeland A."/>
            <person name="Lapidus A."/>
            <person name="Glavina del Rio T."/>
            <person name="Dalin E."/>
            <person name="Tice H."/>
            <person name="Bruce D."/>
            <person name="Goodwin L."/>
            <person name="Pitluck S."/>
            <person name="Larimer F."/>
            <person name="Land M.L."/>
            <person name="Hauser L."/>
            <person name="Muyzer G."/>
        </authorList>
    </citation>
    <scope>NUCLEOTIDE SEQUENCE [LARGE SCALE GENOMIC DNA]</scope>
    <source>
        <strain evidence="14 15">AHT 1</strain>
    </source>
</reference>
<evidence type="ECO:0000256" key="3">
    <source>
        <dbReference type="ARBA" id="ARBA00007941"/>
    </source>
</evidence>
<dbReference type="GO" id="GO:0016730">
    <property type="term" value="F:oxidoreductase activity, acting on iron-sulfur proteins as donors"/>
    <property type="evidence" value="ECO:0007669"/>
    <property type="project" value="InterPro"/>
</dbReference>
<evidence type="ECO:0000256" key="2">
    <source>
        <dbReference type="ARBA" id="ARBA00003945"/>
    </source>
</evidence>
<comment type="caution">
    <text evidence="14">The sequence shown here is derived from an EMBL/GenBank/DDBJ whole genome shotgun (WGS) entry which is preliminary data.</text>
</comment>
<dbReference type="PANTHER" id="PTHR35113">
    <property type="entry name" value="FERREDOXIN-THIOREDOXIN REDUCTASE CATALYTIC CHAIN, CHLOROPLASTIC"/>
    <property type="match status" value="1"/>
</dbReference>
<dbReference type="PANTHER" id="PTHR35113:SF1">
    <property type="entry name" value="FERREDOXIN-THIOREDOXIN REDUCTASE CATALYTIC CHAIN, CHLOROPLASTIC"/>
    <property type="match status" value="1"/>
</dbReference>
<dbReference type="Proteomes" id="UP000006443">
    <property type="component" value="Unassembled WGS sequence"/>
</dbReference>
<evidence type="ECO:0000313" key="14">
    <source>
        <dbReference type="EMBL" id="EEG76679.1"/>
    </source>
</evidence>
<dbReference type="STRING" id="555088.DealDRAFT_2505"/>
<name>C0GJ46_DETAL</name>
<dbReference type="eggNOG" id="COG4802">
    <property type="taxonomic scope" value="Bacteria"/>
</dbReference>
<evidence type="ECO:0000256" key="12">
    <source>
        <dbReference type="ARBA" id="ARBA00030295"/>
    </source>
</evidence>